<sequence length="65" mass="6887">MRRLAEVAIRAGTLTSVRRMVAVVALASVGPVRVAAARVRLKAMTARTSQAALAANLPDGRLTRF</sequence>
<evidence type="ECO:0000313" key="1">
    <source>
        <dbReference type="EMBL" id="MBE1606967.1"/>
    </source>
</evidence>
<evidence type="ECO:0000313" key="2">
    <source>
        <dbReference type="Proteomes" id="UP000638648"/>
    </source>
</evidence>
<dbReference type="AlphaFoldDB" id="A0A927MVB5"/>
<accession>A0A927MVB5</accession>
<gene>
    <name evidence="1" type="ORF">HEB94_003815</name>
</gene>
<proteinExistence type="predicted"/>
<name>A0A927MVB5_9ACTN</name>
<organism evidence="1 2">
    <name type="scientific">Actinopolymorpha pittospori</name>
    <dbReference type="NCBI Taxonomy" id="648752"/>
    <lineage>
        <taxon>Bacteria</taxon>
        <taxon>Bacillati</taxon>
        <taxon>Actinomycetota</taxon>
        <taxon>Actinomycetes</taxon>
        <taxon>Propionibacteriales</taxon>
        <taxon>Actinopolymorphaceae</taxon>
        <taxon>Actinopolymorpha</taxon>
    </lineage>
</organism>
<dbReference type="Proteomes" id="UP000638648">
    <property type="component" value="Unassembled WGS sequence"/>
</dbReference>
<keyword evidence="2" id="KW-1185">Reference proteome</keyword>
<comment type="caution">
    <text evidence="1">The sequence shown here is derived from an EMBL/GenBank/DDBJ whole genome shotgun (WGS) entry which is preliminary data.</text>
</comment>
<dbReference type="EMBL" id="JADBEM010000001">
    <property type="protein sequence ID" value="MBE1606967.1"/>
    <property type="molecule type" value="Genomic_DNA"/>
</dbReference>
<reference evidence="1" key="1">
    <citation type="submission" date="2020-10" db="EMBL/GenBank/DDBJ databases">
        <title>Sequencing the genomes of 1000 actinobacteria strains.</title>
        <authorList>
            <person name="Klenk H.-P."/>
        </authorList>
    </citation>
    <scope>NUCLEOTIDE SEQUENCE</scope>
    <source>
        <strain evidence="1">DSM 45354</strain>
    </source>
</reference>
<protein>
    <submittedName>
        <fullName evidence="1">Uncharacterized protein</fullName>
    </submittedName>
</protein>